<dbReference type="EMBL" id="JACEFO010001666">
    <property type="protein sequence ID" value="KAF8723756.1"/>
    <property type="molecule type" value="Genomic_DNA"/>
</dbReference>
<accession>A0A835KDL5</accession>
<gene>
    <name evidence="1" type="ORF">HU200_021729</name>
</gene>
<dbReference type="AlphaFoldDB" id="A0A835KDL5"/>
<organism evidence="1 2">
    <name type="scientific">Digitaria exilis</name>
    <dbReference type="NCBI Taxonomy" id="1010633"/>
    <lineage>
        <taxon>Eukaryota</taxon>
        <taxon>Viridiplantae</taxon>
        <taxon>Streptophyta</taxon>
        <taxon>Embryophyta</taxon>
        <taxon>Tracheophyta</taxon>
        <taxon>Spermatophyta</taxon>
        <taxon>Magnoliopsida</taxon>
        <taxon>Liliopsida</taxon>
        <taxon>Poales</taxon>
        <taxon>Poaceae</taxon>
        <taxon>PACMAD clade</taxon>
        <taxon>Panicoideae</taxon>
        <taxon>Panicodae</taxon>
        <taxon>Paniceae</taxon>
        <taxon>Anthephorinae</taxon>
        <taxon>Digitaria</taxon>
    </lineage>
</organism>
<evidence type="ECO:0000313" key="1">
    <source>
        <dbReference type="EMBL" id="KAF8723756.1"/>
    </source>
</evidence>
<reference evidence="1" key="1">
    <citation type="submission" date="2020-07" db="EMBL/GenBank/DDBJ databases">
        <title>Genome sequence and genetic diversity analysis of an under-domesticated orphan crop, white fonio (Digitaria exilis).</title>
        <authorList>
            <person name="Bennetzen J.L."/>
            <person name="Chen S."/>
            <person name="Ma X."/>
            <person name="Wang X."/>
            <person name="Yssel A.E.J."/>
            <person name="Chaluvadi S.R."/>
            <person name="Johnson M."/>
            <person name="Gangashetty P."/>
            <person name="Hamidou F."/>
            <person name="Sanogo M.D."/>
            <person name="Zwaenepoel A."/>
            <person name="Wallace J."/>
            <person name="Van De Peer Y."/>
            <person name="Van Deynze A."/>
        </authorList>
    </citation>
    <scope>NUCLEOTIDE SEQUENCE</scope>
    <source>
        <tissue evidence="1">Leaves</tissue>
    </source>
</reference>
<dbReference type="OrthoDB" id="696485at2759"/>
<comment type="caution">
    <text evidence="1">The sequence shown here is derived from an EMBL/GenBank/DDBJ whole genome shotgun (WGS) entry which is preliminary data.</text>
</comment>
<name>A0A835KDL5_9POAL</name>
<evidence type="ECO:0000313" key="2">
    <source>
        <dbReference type="Proteomes" id="UP000636709"/>
    </source>
</evidence>
<proteinExistence type="predicted"/>
<keyword evidence="2" id="KW-1185">Reference proteome</keyword>
<dbReference type="Proteomes" id="UP000636709">
    <property type="component" value="Unassembled WGS sequence"/>
</dbReference>
<protein>
    <submittedName>
        <fullName evidence="1">Uncharacterized protein</fullName>
    </submittedName>
</protein>
<sequence length="81" mass="9242">MENITHIFASCPRTEEVWQRLGIQPGMEIHPSLVGRSLGLPTSTHVDAILLIFWHIWKSLECGYLRQAHHVECGCLDTHHS</sequence>